<accession>A0ABM0TAS7</accession>
<evidence type="ECO:0000259" key="1">
    <source>
        <dbReference type="Pfam" id="PF12776"/>
    </source>
</evidence>
<feature type="domain" description="Myb/SANT-like" evidence="1">
    <location>
        <begin position="7"/>
        <end position="100"/>
    </location>
</feature>
<sequence>MRPKAVWEPEYHRVFVELCVEQTLLGNKPGTHFTKEGWRNILSSFQEKTGAMYDRMQLKNHWDTMGRQWKIWRRLVESSYMSWDPETNTFGASDDDWAIYLQGNPDAGQYRLSVPPDLKKLEIIFAGRNVEVKDEGVLLTSVKKRRRSCYEEEDEDNQSMCSSSNPQTKGYWSPSTHELFLDLLVQETLKGNRPEAHFNKEGWKTILETINDNTGLAYTRAQLKNHWDCTRKAWKVWCQLVGASSMKWDPETRSFGATEEDWRIYIRENPKAGLFRHKEVPHAEQLAIIFNGVIEPGETYTPPSRLRKKLLYNRSESPQWNHPTPLSKHHIDEAETSRLNGGYAESRLQEDRIESETAQPLDAMKSMSDGMLQESPVCVEIESAKLMYSIGECIQRLDAMNEVEEGSELYLYALDLFLKREYREIFLELKKPSLRIAWLERLHSASLAVTTTT</sequence>
<dbReference type="GeneID" id="104708532"/>
<gene>
    <name evidence="3 4 5" type="primary">LOC104708532</name>
</gene>
<name>A0ABM0TAS7_CAMSA</name>
<dbReference type="InterPro" id="IPR045026">
    <property type="entry name" value="LIMYB"/>
</dbReference>
<reference evidence="2" key="1">
    <citation type="journal article" date="1997" name="Nucleic Acids Res.">
        <title>tRNAscan-SE: a program for improved detection of transfer RNA genes in genomic sequence.</title>
        <authorList>
            <person name="Lowe T.M."/>
            <person name="Eddy S.R."/>
        </authorList>
    </citation>
    <scope>NUCLEOTIDE SEQUENCE [LARGE SCALE GENOMIC DNA]</scope>
    <source>
        <strain evidence="2">r\DH55</strain>
    </source>
</reference>
<evidence type="ECO:0000313" key="2">
    <source>
        <dbReference type="Proteomes" id="UP000694864"/>
    </source>
</evidence>
<dbReference type="Proteomes" id="UP000694864">
    <property type="component" value="Chromosome 8"/>
</dbReference>
<dbReference type="PANTHER" id="PTHR47584:SF17">
    <property type="entry name" value="MYB_SANT-LIKE DNA-BINDING DOMAIN PROTEIN"/>
    <property type="match status" value="1"/>
</dbReference>
<dbReference type="InterPro" id="IPR024752">
    <property type="entry name" value="Myb/SANT-like_dom"/>
</dbReference>
<proteinExistence type="predicted"/>
<keyword evidence="2" id="KW-1185">Reference proteome</keyword>
<dbReference type="RefSeq" id="XP_010423425.1">
    <property type="nucleotide sequence ID" value="XM_010425123.2"/>
</dbReference>
<evidence type="ECO:0000313" key="5">
    <source>
        <dbReference type="RefSeq" id="XP_010423426.1"/>
    </source>
</evidence>
<organism evidence="2 3">
    <name type="scientific">Camelina sativa</name>
    <name type="common">False flax</name>
    <name type="synonym">Myagrum sativum</name>
    <dbReference type="NCBI Taxonomy" id="90675"/>
    <lineage>
        <taxon>Eukaryota</taxon>
        <taxon>Viridiplantae</taxon>
        <taxon>Streptophyta</taxon>
        <taxon>Embryophyta</taxon>
        <taxon>Tracheophyta</taxon>
        <taxon>Spermatophyta</taxon>
        <taxon>Magnoliopsida</taxon>
        <taxon>eudicotyledons</taxon>
        <taxon>Gunneridae</taxon>
        <taxon>Pentapetalae</taxon>
        <taxon>rosids</taxon>
        <taxon>malvids</taxon>
        <taxon>Brassicales</taxon>
        <taxon>Brassicaceae</taxon>
        <taxon>Camelineae</taxon>
        <taxon>Camelina</taxon>
    </lineage>
</organism>
<reference evidence="2" key="2">
    <citation type="journal article" date="2014" name="Nat. Commun.">
        <title>The emerging biofuel crop Camelina sativa retains a highly undifferentiated hexaploid genome structure.</title>
        <authorList>
            <person name="Kagale S."/>
            <person name="Koh C."/>
            <person name="Nixon J."/>
            <person name="Bollina V."/>
            <person name="Clarke W.E."/>
            <person name="Tuteja R."/>
            <person name="Spillane C."/>
            <person name="Robinson S.J."/>
            <person name="Links M.G."/>
            <person name="Clarke C."/>
            <person name="Higgins E.E."/>
            <person name="Huebert T."/>
            <person name="Sharpe A.G."/>
            <person name="Parkin I.A."/>
        </authorList>
    </citation>
    <scope>NUCLEOTIDE SEQUENCE [LARGE SCALE GENOMIC DNA]</scope>
    <source>
        <strain evidence="2">r\DH55</strain>
    </source>
</reference>
<evidence type="ECO:0000313" key="4">
    <source>
        <dbReference type="RefSeq" id="XP_010423425.1"/>
    </source>
</evidence>
<reference evidence="3 4" key="3">
    <citation type="submission" date="2025-05" db="UniProtKB">
        <authorList>
            <consortium name="RefSeq"/>
        </authorList>
    </citation>
    <scope>IDENTIFICATION</scope>
    <source>
        <tissue evidence="3 4">Leaf</tissue>
    </source>
</reference>
<evidence type="ECO:0000313" key="3">
    <source>
        <dbReference type="RefSeq" id="XP_010423422.1"/>
    </source>
</evidence>
<feature type="domain" description="Myb/SANT-like" evidence="1">
    <location>
        <begin position="171"/>
        <end position="265"/>
    </location>
</feature>
<dbReference type="Pfam" id="PF12776">
    <property type="entry name" value="Myb_DNA-bind_3"/>
    <property type="match status" value="2"/>
</dbReference>
<dbReference type="RefSeq" id="XP_010423422.1">
    <property type="nucleotide sequence ID" value="XM_010425120.2"/>
</dbReference>
<protein>
    <submittedName>
        <fullName evidence="3 4">L10-interacting MYB domain-containing protein</fullName>
    </submittedName>
</protein>
<dbReference type="PANTHER" id="PTHR47584">
    <property type="match status" value="1"/>
</dbReference>
<dbReference type="RefSeq" id="XP_010423426.1">
    <property type="nucleotide sequence ID" value="XM_010425124.2"/>
</dbReference>